<accession>A0A9X2XCB5</accession>
<reference evidence="1" key="1">
    <citation type="submission" date="2022-08" db="EMBL/GenBank/DDBJ databases">
        <title>Chelativorans sichuanense sp. nov., a paraffin oil-degrading bacterium isolated from a mixture of oil-based drill cuttings and paddy soil.</title>
        <authorList>
            <person name="Yu J."/>
            <person name="Liu H."/>
            <person name="Chen Q."/>
        </authorList>
    </citation>
    <scope>NUCLEOTIDE SEQUENCE</scope>
    <source>
        <strain evidence="1">SCAU 2101</strain>
    </source>
</reference>
<evidence type="ECO:0000313" key="1">
    <source>
        <dbReference type="EMBL" id="MCT8992231.1"/>
    </source>
</evidence>
<sequence length="67" mass="7536">MEALARLAAFVQGWRAAFSACDDPDRWLGGAQEEIANYRKKLGISSHQLKASIDPSMIAPEDWYFYA</sequence>
<evidence type="ECO:0000313" key="2">
    <source>
        <dbReference type="Proteomes" id="UP001149009"/>
    </source>
</evidence>
<name>A0A9X2XCB5_9HYPH</name>
<dbReference type="EMBL" id="JAODNV010000032">
    <property type="protein sequence ID" value="MCT8992231.1"/>
    <property type="molecule type" value="Genomic_DNA"/>
</dbReference>
<organism evidence="1 2">
    <name type="scientific">Chelativorans petroleitrophicus</name>
    <dbReference type="NCBI Taxonomy" id="2975484"/>
    <lineage>
        <taxon>Bacteria</taxon>
        <taxon>Pseudomonadati</taxon>
        <taxon>Pseudomonadota</taxon>
        <taxon>Alphaproteobacteria</taxon>
        <taxon>Hyphomicrobiales</taxon>
        <taxon>Phyllobacteriaceae</taxon>
        <taxon>Chelativorans</taxon>
    </lineage>
</organism>
<comment type="caution">
    <text evidence="1">The sequence shown here is derived from an EMBL/GenBank/DDBJ whole genome shotgun (WGS) entry which is preliminary data.</text>
</comment>
<dbReference type="RefSeq" id="WP_261517181.1">
    <property type="nucleotide sequence ID" value="NZ_JAODNV010000032.1"/>
</dbReference>
<protein>
    <submittedName>
        <fullName evidence="1">Uncharacterized protein</fullName>
    </submittedName>
</protein>
<keyword evidence="2" id="KW-1185">Reference proteome</keyword>
<dbReference type="AlphaFoldDB" id="A0A9X2XCB5"/>
<proteinExistence type="predicted"/>
<gene>
    <name evidence="1" type="ORF">NYR54_18430</name>
</gene>
<dbReference type="Proteomes" id="UP001149009">
    <property type="component" value="Unassembled WGS sequence"/>
</dbReference>